<keyword evidence="6 14" id="KW-0472">Membrane</keyword>
<feature type="transmembrane region" description="Helical" evidence="14">
    <location>
        <begin position="151"/>
        <end position="174"/>
    </location>
</feature>
<evidence type="ECO:0000256" key="14">
    <source>
        <dbReference type="SAM" id="Phobius"/>
    </source>
</evidence>
<evidence type="ECO:0000259" key="15">
    <source>
        <dbReference type="PROSITE" id="PS50846"/>
    </source>
</evidence>
<evidence type="ECO:0000256" key="7">
    <source>
        <dbReference type="ARBA" id="ARBA00034769"/>
    </source>
</evidence>
<dbReference type="InterPro" id="IPR000615">
    <property type="entry name" value="Bestrophin"/>
</dbReference>
<evidence type="ECO:0000256" key="3">
    <source>
        <dbReference type="ARBA" id="ARBA00022723"/>
    </source>
</evidence>
<feature type="transmembrane region" description="Helical" evidence="14">
    <location>
        <begin position="195"/>
        <end position="214"/>
    </location>
</feature>
<name>A0A7R9FMN5_9NEOP</name>
<accession>A0A7R9FMN5</accession>
<dbReference type="Gene3D" id="3.30.70.100">
    <property type="match status" value="1"/>
</dbReference>
<dbReference type="GO" id="GO:0046872">
    <property type="term" value="F:metal ion binding"/>
    <property type="evidence" value="ECO:0007669"/>
    <property type="project" value="UniProtKB-KW"/>
</dbReference>
<comment type="function">
    <text evidence="8">Binds and deliver cytosolic copper to the copper ATPase proteins. May be important in cellular antioxidant defense.</text>
</comment>
<dbReference type="InterPro" id="IPR021134">
    <property type="entry name" value="Bestrophin-like"/>
</dbReference>
<dbReference type="GO" id="GO:0006825">
    <property type="term" value="P:copper ion transport"/>
    <property type="evidence" value="ECO:0007669"/>
    <property type="project" value="UniProtKB-KW"/>
</dbReference>
<feature type="domain" description="HMA" evidence="15">
    <location>
        <begin position="961"/>
        <end position="1026"/>
    </location>
</feature>
<comment type="similarity">
    <text evidence="9">Belongs to the ATX1 family.</text>
</comment>
<dbReference type="Pfam" id="PF01062">
    <property type="entry name" value="Bestrophin"/>
    <property type="match status" value="1"/>
</dbReference>
<keyword evidence="4" id="KW-0813">Transport</keyword>
<keyword evidence="4" id="KW-0406">Ion transport</keyword>
<evidence type="ECO:0000256" key="8">
    <source>
        <dbReference type="ARBA" id="ARBA00037651"/>
    </source>
</evidence>
<evidence type="ECO:0000256" key="6">
    <source>
        <dbReference type="ARBA" id="ARBA00023136"/>
    </source>
</evidence>
<evidence type="ECO:0000256" key="13">
    <source>
        <dbReference type="SAM" id="MobiDB-lite"/>
    </source>
</evidence>
<dbReference type="FunFam" id="3.30.70.100:FF:000008">
    <property type="entry name" value="Copper transport protein ATOX1"/>
    <property type="match status" value="1"/>
</dbReference>
<dbReference type="CDD" id="cd00371">
    <property type="entry name" value="HMA"/>
    <property type="match status" value="1"/>
</dbReference>
<evidence type="ECO:0000256" key="10">
    <source>
        <dbReference type="ARBA" id="ARBA00040962"/>
    </source>
</evidence>
<dbReference type="PANTHER" id="PTHR10736:SF65">
    <property type="entry name" value="BESTROPHIN 1, ISOFORM C-RELATED"/>
    <property type="match status" value="1"/>
</dbReference>
<feature type="region of interest" description="Disordered" evidence="13">
    <location>
        <begin position="728"/>
        <end position="773"/>
    </location>
</feature>
<proteinExistence type="inferred from homology"/>
<dbReference type="InterPro" id="IPR036163">
    <property type="entry name" value="HMA_dom_sf"/>
</dbReference>
<evidence type="ECO:0000313" key="16">
    <source>
        <dbReference type="EMBL" id="CAD7455335.1"/>
    </source>
</evidence>
<organism evidence="16">
    <name type="scientific">Timema tahoe</name>
    <dbReference type="NCBI Taxonomy" id="61484"/>
    <lineage>
        <taxon>Eukaryota</taxon>
        <taxon>Metazoa</taxon>
        <taxon>Ecdysozoa</taxon>
        <taxon>Arthropoda</taxon>
        <taxon>Hexapoda</taxon>
        <taxon>Insecta</taxon>
        <taxon>Pterygota</taxon>
        <taxon>Neoptera</taxon>
        <taxon>Polyneoptera</taxon>
        <taxon>Phasmatodea</taxon>
        <taxon>Timematodea</taxon>
        <taxon>Timematoidea</taxon>
        <taxon>Timematidae</taxon>
        <taxon>Timema</taxon>
    </lineage>
</organism>
<evidence type="ECO:0000256" key="12">
    <source>
        <dbReference type="ARBA" id="ARBA00046351"/>
    </source>
</evidence>
<evidence type="ECO:0000256" key="2">
    <source>
        <dbReference type="ARBA" id="ARBA00022692"/>
    </source>
</evidence>
<feature type="region of interest" description="Disordered" evidence="13">
    <location>
        <begin position="582"/>
        <end position="619"/>
    </location>
</feature>
<evidence type="ECO:0000256" key="1">
    <source>
        <dbReference type="ARBA" id="ARBA00004370"/>
    </source>
</evidence>
<dbReference type="GO" id="GO:0005254">
    <property type="term" value="F:chloride channel activity"/>
    <property type="evidence" value="ECO:0007669"/>
    <property type="project" value="InterPro"/>
</dbReference>
<dbReference type="GO" id="GO:0016020">
    <property type="term" value="C:membrane"/>
    <property type="evidence" value="ECO:0007669"/>
    <property type="project" value="UniProtKB-SubCell"/>
</dbReference>
<keyword evidence="5 14" id="KW-1133">Transmembrane helix</keyword>
<comment type="subunit">
    <text evidence="12">Homodimer. Interacts with ATP7B. Interacts with ATP7A. Interacts (via dimer form) with SLC31A1 (via C-terminal domain); this interaction improves ATOX1 stability and controls intracellular Cu(I) levels.</text>
</comment>
<sequence length="1032" mass="116048">MQDNTYLDQNGMGQFHMRNWPIPFWSRLLSQRVTVTLSLRVWPDWIERATEFARLKDRTGSIFQVRALDPSISETIRDKKNLNAPCRGSNKDLLVTGEPDKTKLMPLARVRIAPRCLDNPSGARERLAGQRSRLSEACFDEMTWRGSIYKLVWPDLMMFLLLYYSLNFTYRYVLDLDQKKVFERVVQYCETFNDLIPLSFVLGFYVSIVMTRWWNQYVSIPWPDPIAVFVSSNIHGQDERGRVMRRTIMRYVCLCLSMVFTMNSPRVKKRFPTIDHFVEAGLLTDNEKSIMSDLNNKFPRHSKHWLPIVWAASIVTRARKEGRIRDDFAVKTIIDELNKFRGQCGLLLSYDNISVPLVYTQVVTLACYSYFITCVMGRQWLDINDETHVLHKHNNVVDLYFPIFTTLQFFFYMGWLKVAESLINPFGEDDDDFEVNWLVDRNLQVSYLIVDEMHHEHPELIKDQYWDEVFPAELPYTVAAEQYREQHPKPSTANIEVTKADAEYFAPSSVKVNDGGDAAYDDNQSGIHFTAGPKRSMSRVSTRERITSAGSQSSINTGSMANSLHRVGSVTSVLRRLFSREGQPSGSVTTIPTAAVDGLPGEGEVRRTGPGKIPVSNSSASLHSKFIGGGSMRIADQVIEEVDEQSTVTSMRPPDLHPNVRNIFPTQTGPPPPSAPVAVPSSSLKPMHFTNLPLSSSAPASAAIPPATSPALSSVTYTEIMSVKSAPGFGGDNPSLTGAESKVGSQGDESSITIGAQGDDNVSIGGSSTTSSDDEFTRLKAVRDKERRERFMRKLARSISAQQADMNYAGSESDQLLIDFPVHQRTSLLPGIQPSLTYFTCLTNDTLKPELDTSMLYHRATKDLSCAQAIPTVIFSDEMSLDLDKDYTVRGFTLHLIEFIIFCCEEQQSVHNGFCGREKEKFWEPTKRFLELRAETLLYGGLCESLPNHVCHFSLIRAGLWDVHEFKVEMTCGGCSAAVERVLGKLKGQGIEDVKISLDDQIVRVQSTLPAEKLLETIKKTGKATSYIGVQN</sequence>
<comment type="similarity">
    <text evidence="7">Belongs to the anion channel-forming bestrophin (TC 1.A.46) family. Calcium-sensitive chloride channel subfamily.</text>
</comment>
<comment type="subcellular location">
    <subcellularLocation>
        <location evidence="1">Membrane</location>
    </subcellularLocation>
</comment>
<dbReference type="SUPFAM" id="SSF55008">
    <property type="entry name" value="HMA, heavy metal-associated domain"/>
    <property type="match status" value="1"/>
</dbReference>
<feature type="compositionally biased region" description="Polar residues" evidence="13">
    <location>
        <begin position="734"/>
        <end position="754"/>
    </location>
</feature>
<feature type="compositionally biased region" description="Polar residues" evidence="13">
    <location>
        <begin position="582"/>
        <end position="592"/>
    </location>
</feature>
<keyword evidence="2 14" id="KW-0812">Transmembrane</keyword>
<keyword evidence="4" id="KW-0186">Copper</keyword>
<evidence type="ECO:0000256" key="11">
    <source>
        <dbReference type="ARBA" id="ARBA00043201"/>
    </source>
</evidence>
<dbReference type="Pfam" id="PF00403">
    <property type="entry name" value="HMA"/>
    <property type="match status" value="1"/>
</dbReference>
<dbReference type="InterPro" id="IPR006121">
    <property type="entry name" value="HMA_dom"/>
</dbReference>
<gene>
    <name evidence="16" type="ORF">TTEB3V08_LOCUS3410</name>
</gene>
<dbReference type="AlphaFoldDB" id="A0A7R9FMN5"/>
<keyword evidence="4" id="KW-0187">Copper transport</keyword>
<reference evidence="16" key="1">
    <citation type="submission" date="2020-11" db="EMBL/GenBank/DDBJ databases">
        <authorList>
            <person name="Tran Van P."/>
        </authorList>
    </citation>
    <scope>NUCLEOTIDE SEQUENCE</scope>
</reference>
<evidence type="ECO:0000256" key="4">
    <source>
        <dbReference type="ARBA" id="ARBA00022796"/>
    </source>
</evidence>
<keyword evidence="3" id="KW-0479">Metal-binding</keyword>
<dbReference type="PANTHER" id="PTHR10736">
    <property type="entry name" value="BESTROPHIN"/>
    <property type="match status" value="1"/>
</dbReference>
<protein>
    <recommendedName>
        <fullName evidence="10">Copper transport protein ATOX1</fullName>
    </recommendedName>
    <alternativeName>
        <fullName evidence="11">Metal transport protein ATX1</fullName>
    </alternativeName>
</protein>
<evidence type="ECO:0000256" key="9">
    <source>
        <dbReference type="ARBA" id="ARBA00038171"/>
    </source>
</evidence>
<dbReference type="EMBL" id="OE000881">
    <property type="protein sequence ID" value="CAD7455335.1"/>
    <property type="molecule type" value="Genomic_DNA"/>
</dbReference>
<evidence type="ECO:0000256" key="5">
    <source>
        <dbReference type="ARBA" id="ARBA00022989"/>
    </source>
</evidence>
<dbReference type="PROSITE" id="PS50846">
    <property type="entry name" value="HMA_2"/>
    <property type="match status" value="1"/>
</dbReference>